<dbReference type="InterPro" id="IPR051678">
    <property type="entry name" value="AGP_Transferase"/>
</dbReference>
<feature type="domain" description="Aminoglycoside phosphotransferase" evidence="1">
    <location>
        <begin position="108"/>
        <end position="285"/>
    </location>
</feature>
<dbReference type="Pfam" id="PF01636">
    <property type="entry name" value="APH"/>
    <property type="match status" value="1"/>
</dbReference>
<evidence type="ECO:0000313" key="3">
    <source>
        <dbReference type="Proteomes" id="UP001063166"/>
    </source>
</evidence>
<proteinExistence type="predicted"/>
<dbReference type="PANTHER" id="PTHR21310">
    <property type="entry name" value="AMINOGLYCOSIDE PHOSPHOTRANSFERASE-RELATED-RELATED"/>
    <property type="match status" value="1"/>
</dbReference>
<dbReference type="Proteomes" id="UP001063166">
    <property type="component" value="Unassembled WGS sequence"/>
</dbReference>
<name>A0A9P3USP7_LYOSH</name>
<sequence length="326" mass="37341">MKLSSSVDPFRSPSAAQIPNNCFATFSSSPLKDRFVVDENSIPTDQAVFFDNWPHATALPSPAQVRQASNRLNHLKKRQQVVCFPDLQLIVKYGHTSTTPVAEGQTLWLLSFVPHMRVPKVYGWCEDGGQRFIYMERVEGVTVEERWPSLSAPQKLAVVEQLNVMVSSMRRLKQAPGNSYIGAVHHGHIHEQVWNITDRLGPFDSVKTFTDQLFELGKHLPGYPDHPFIRSLRHAFSDHSSIVFTHADLHRRNIIMSATSTDVLGIIDWHEGGWYPEFWEYIKSFWTVDWWNTDDDWKDYVGIAVQPAYDDELEAFQQFAQTGVIL</sequence>
<organism evidence="2 3">
    <name type="scientific">Lyophyllum shimeji</name>
    <name type="common">Hon-shimeji</name>
    <name type="synonym">Tricholoma shimeji</name>
    <dbReference type="NCBI Taxonomy" id="47721"/>
    <lineage>
        <taxon>Eukaryota</taxon>
        <taxon>Fungi</taxon>
        <taxon>Dikarya</taxon>
        <taxon>Basidiomycota</taxon>
        <taxon>Agaricomycotina</taxon>
        <taxon>Agaricomycetes</taxon>
        <taxon>Agaricomycetidae</taxon>
        <taxon>Agaricales</taxon>
        <taxon>Tricholomatineae</taxon>
        <taxon>Lyophyllaceae</taxon>
        <taxon>Lyophyllum</taxon>
    </lineage>
</organism>
<dbReference type="AlphaFoldDB" id="A0A9P3USP7"/>
<dbReference type="InterPro" id="IPR002575">
    <property type="entry name" value="Aminoglycoside_PTrfase"/>
</dbReference>
<dbReference type="EMBL" id="BRPK01000013">
    <property type="protein sequence ID" value="GLB43422.1"/>
    <property type="molecule type" value="Genomic_DNA"/>
</dbReference>
<keyword evidence="3" id="KW-1185">Reference proteome</keyword>
<dbReference type="OrthoDB" id="2906425at2759"/>
<accession>A0A9P3USP7</accession>
<reference evidence="2" key="1">
    <citation type="submission" date="2022-07" db="EMBL/GenBank/DDBJ databases">
        <title>The genome of Lyophyllum shimeji provides insight into the initial evolution of ectomycorrhizal fungal genome.</title>
        <authorList>
            <person name="Kobayashi Y."/>
            <person name="Shibata T."/>
            <person name="Hirakawa H."/>
            <person name="Shigenobu S."/>
            <person name="Nishiyama T."/>
            <person name="Yamada A."/>
            <person name="Hasebe M."/>
            <person name="Kawaguchi M."/>
        </authorList>
    </citation>
    <scope>NUCLEOTIDE SEQUENCE</scope>
    <source>
        <strain evidence="2">AT787</strain>
    </source>
</reference>
<dbReference type="PANTHER" id="PTHR21310:SF54">
    <property type="entry name" value="AMINOGLYCOSIDE PHOSPHOTRANSFERASE DOMAIN-CONTAINING PROTEIN"/>
    <property type="match status" value="1"/>
</dbReference>
<protein>
    <submittedName>
        <fullName evidence="2">Phosphotransferase enzyme family protein</fullName>
    </submittedName>
</protein>
<gene>
    <name evidence="2" type="ORF">LshimejAT787_1303230</name>
</gene>
<comment type="caution">
    <text evidence="2">The sequence shown here is derived from an EMBL/GenBank/DDBJ whole genome shotgun (WGS) entry which is preliminary data.</text>
</comment>
<evidence type="ECO:0000313" key="2">
    <source>
        <dbReference type="EMBL" id="GLB43422.1"/>
    </source>
</evidence>
<dbReference type="InterPro" id="IPR011009">
    <property type="entry name" value="Kinase-like_dom_sf"/>
</dbReference>
<dbReference type="SUPFAM" id="SSF56112">
    <property type="entry name" value="Protein kinase-like (PK-like)"/>
    <property type="match status" value="1"/>
</dbReference>
<evidence type="ECO:0000259" key="1">
    <source>
        <dbReference type="Pfam" id="PF01636"/>
    </source>
</evidence>